<feature type="transmembrane region" description="Helical" evidence="1">
    <location>
        <begin position="37"/>
        <end position="59"/>
    </location>
</feature>
<dbReference type="RefSeq" id="WP_146566262.1">
    <property type="nucleotide sequence ID" value="NZ_SIHJ01000002.1"/>
</dbReference>
<proteinExistence type="predicted"/>
<comment type="caution">
    <text evidence="2">The sequence shown here is derived from an EMBL/GenBank/DDBJ whole genome shotgun (WGS) entry which is preliminary data.</text>
</comment>
<keyword evidence="3" id="KW-1185">Reference proteome</keyword>
<evidence type="ECO:0000313" key="3">
    <source>
        <dbReference type="Proteomes" id="UP000316714"/>
    </source>
</evidence>
<name>A0A5C5V4S6_9BACT</name>
<reference evidence="2 3" key="1">
    <citation type="submission" date="2019-02" db="EMBL/GenBank/DDBJ databases">
        <title>Deep-cultivation of Planctomycetes and their phenomic and genomic characterization uncovers novel biology.</title>
        <authorList>
            <person name="Wiegand S."/>
            <person name="Jogler M."/>
            <person name="Boedeker C."/>
            <person name="Pinto D."/>
            <person name="Vollmers J."/>
            <person name="Rivas-Marin E."/>
            <person name="Kohn T."/>
            <person name="Peeters S.H."/>
            <person name="Heuer A."/>
            <person name="Rast P."/>
            <person name="Oberbeckmann S."/>
            <person name="Bunk B."/>
            <person name="Jeske O."/>
            <person name="Meyerdierks A."/>
            <person name="Storesund J.E."/>
            <person name="Kallscheuer N."/>
            <person name="Luecker S."/>
            <person name="Lage O.M."/>
            <person name="Pohl T."/>
            <person name="Merkel B.J."/>
            <person name="Hornburger P."/>
            <person name="Mueller R.-W."/>
            <person name="Bruemmer F."/>
            <person name="Labrenz M."/>
            <person name="Spormann A.M."/>
            <person name="Op Den Camp H."/>
            <person name="Overmann J."/>
            <person name="Amann R."/>
            <person name="Jetten M.S.M."/>
            <person name="Mascher T."/>
            <person name="Medema M.H."/>
            <person name="Devos D.P."/>
            <person name="Kaster A.-K."/>
            <person name="Ovreas L."/>
            <person name="Rohde M."/>
            <person name="Galperin M.Y."/>
            <person name="Jogler C."/>
        </authorList>
    </citation>
    <scope>NUCLEOTIDE SEQUENCE [LARGE SCALE GENOMIC DNA]</scope>
    <source>
        <strain evidence="2 3">KOR34</strain>
    </source>
</reference>
<feature type="transmembrane region" description="Helical" evidence="1">
    <location>
        <begin position="108"/>
        <end position="128"/>
    </location>
</feature>
<gene>
    <name evidence="2" type="ORF">KOR34_33760</name>
</gene>
<keyword evidence="1" id="KW-0812">Transmembrane</keyword>
<evidence type="ECO:0000256" key="1">
    <source>
        <dbReference type="SAM" id="Phobius"/>
    </source>
</evidence>
<dbReference type="EMBL" id="SIHJ01000002">
    <property type="protein sequence ID" value="TWT33544.1"/>
    <property type="molecule type" value="Genomic_DNA"/>
</dbReference>
<organism evidence="2 3">
    <name type="scientific">Posidoniimonas corsicana</name>
    <dbReference type="NCBI Taxonomy" id="1938618"/>
    <lineage>
        <taxon>Bacteria</taxon>
        <taxon>Pseudomonadati</taxon>
        <taxon>Planctomycetota</taxon>
        <taxon>Planctomycetia</taxon>
        <taxon>Pirellulales</taxon>
        <taxon>Lacipirellulaceae</taxon>
        <taxon>Posidoniimonas</taxon>
    </lineage>
</organism>
<accession>A0A5C5V4S6</accession>
<evidence type="ECO:0000313" key="2">
    <source>
        <dbReference type="EMBL" id="TWT33544.1"/>
    </source>
</evidence>
<dbReference type="Proteomes" id="UP000316714">
    <property type="component" value="Unassembled WGS sequence"/>
</dbReference>
<sequence length="141" mass="15291">MRPPRFSLETLLAVMGGAAMVLAAVRASEDAIFFALIRNFAICVAAYAAVYLTASGWFLRGLRRAGGLTLLLLATLVGGTAWLLLLAVHRLASRGLISWPPLSLDLLLSWRALWIGLLPALLGAVHGWRSRRSRGVSLRED</sequence>
<protein>
    <submittedName>
        <fullName evidence="2">Uncharacterized protein</fullName>
    </submittedName>
</protein>
<keyword evidence="1" id="KW-1133">Transmembrane helix</keyword>
<dbReference type="AlphaFoldDB" id="A0A5C5V4S6"/>
<feature type="transmembrane region" description="Helical" evidence="1">
    <location>
        <begin position="66"/>
        <end position="88"/>
    </location>
</feature>
<keyword evidence="1" id="KW-0472">Membrane</keyword>